<dbReference type="PANTHER" id="PTHR45718:SF4">
    <property type="entry name" value="TRANSCRIPTIONAL ACTIVATOR CUBITUS INTERRUPTUS"/>
    <property type="match status" value="1"/>
</dbReference>
<keyword evidence="2" id="KW-0479">Metal-binding</keyword>
<keyword evidence="5" id="KW-0862">Zinc</keyword>
<dbReference type="HOGENOM" id="CLU_046889_1_0_1"/>
<dbReference type="PROSITE" id="PS00028">
    <property type="entry name" value="ZINC_FINGER_C2H2_1"/>
    <property type="match status" value="1"/>
</dbReference>
<evidence type="ECO:0000256" key="3">
    <source>
        <dbReference type="ARBA" id="ARBA00022737"/>
    </source>
</evidence>
<keyword evidence="3" id="KW-0677">Repeat</keyword>
<reference evidence="10" key="2">
    <citation type="submission" date="2013-01" db="EMBL/GenBank/DDBJ databases">
        <title>The wheat powdery mildew genome reveals unique evolution of an obligate biotroph.</title>
        <authorList>
            <person name="Oberhaensli S."/>
            <person name="Wicker T."/>
            <person name="Keller B."/>
        </authorList>
    </citation>
    <scope>NUCLEOTIDE SEQUENCE</scope>
    <source>
        <strain evidence="10">96224</strain>
    </source>
</reference>
<dbReference type="SMART" id="SM00355">
    <property type="entry name" value="ZnF_C2H2"/>
    <property type="match status" value="3"/>
</dbReference>
<feature type="region of interest" description="Disordered" evidence="8">
    <location>
        <begin position="1"/>
        <end position="48"/>
    </location>
</feature>
<name>A0A061HHP3_BLUGR</name>
<feature type="domain" description="C2H2-type" evidence="9">
    <location>
        <begin position="121"/>
        <end position="151"/>
    </location>
</feature>
<dbReference type="GO" id="GO:0000978">
    <property type="term" value="F:RNA polymerase II cis-regulatory region sequence-specific DNA binding"/>
    <property type="evidence" value="ECO:0007669"/>
    <property type="project" value="TreeGrafter"/>
</dbReference>
<feature type="compositionally biased region" description="Polar residues" evidence="8">
    <location>
        <begin position="165"/>
        <end position="178"/>
    </location>
</feature>
<comment type="subcellular location">
    <subcellularLocation>
        <location evidence="1">Nucleus</location>
    </subcellularLocation>
</comment>
<dbReference type="InterPro" id="IPR056436">
    <property type="entry name" value="Znf-C2H2_ZIC1-5/GLI1-3-like"/>
</dbReference>
<protein>
    <submittedName>
        <fullName evidence="11">BgtA-21076</fullName>
    </submittedName>
</protein>
<dbReference type="GO" id="GO:0000981">
    <property type="term" value="F:DNA-binding transcription factor activity, RNA polymerase II-specific"/>
    <property type="evidence" value="ECO:0007669"/>
    <property type="project" value="TreeGrafter"/>
</dbReference>
<organism evidence="11">
    <name type="scientific">Blumeria graminis f. sp. tritici 96224</name>
    <dbReference type="NCBI Taxonomy" id="1268274"/>
    <lineage>
        <taxon>Eukaryota</taxon>
        <taxon>Fungi</taxon>
        <taxon>Dikarya</taxon>
        <taxon>Ascomycota</taxon>
        <taxon>Pezizomycotina</taxon>
        <taxon>Leotiomycetes</taxon>
        <taxon>Erysiphales</taxon>
        <taxon>Erysiphaceae</taxon>
        <taxon>Blumeria</taxon>
    </lineage>
</organism>
<evidence type="ECO:0000256" key="2">
    <source>
        <dbReference type="ARBA" id="ARBA00022723"/>
    </source>
</evidence>
<dbReference type="PROSITE" id="PS50157">
    <property type="entry name" value="ZINC_FINGER_C2H2_2"/>
    <property type="match status" value="1"/>
</dbReference>
<evidence type="ECO:0000256" key="6">
    <source>
        <dbReference type="ARBA" id="ARBA00023242"/>
    </source>
</evidence>
<dbReference type="EMBL" id="KE375074">
    <property type="protein sequence ID" value="EPQ64244.1"/>
    <property type="molecule type" value="Genomic_DNA"/>
</dbReference>
<dbReference type="InterPro" id="IPR043359">
    <property type="entry name" value="GLI-like"/>
</dbReference>
<dbReference type="SUPFAM" id="SSF57667">
    <property type="entry name" value="beta-beta-alpha zinc fingers"/>
    <property type="match status" value="1"/>
</dbReference>
<evidence type="ECO:0000313" key="12">
    <source>
        <dbReference type="Proteomes" id="UP000053110"/>
    </source>
</evidence>
<evidence type="ECO:0000313" key="11">
    <source>
        <dbReference type="EMBL" id="SUZ10922.1"/>
    </source>
</evidence>
<dbReference type="Pfam" id="PF23561">
    <property type="entry name" value="zf-C2H2_15"/>
    <property type="match status" value="1"/>
</dbReference>
<evidence type="ECO:0000256" key="4">
    <source>
        <dbReference type="ARBA" id="ARBA00022771"/>
    </source>
</evidence>
<accession>A0A061HHP3</accession>
<evidence type="ECO:0000256" key="1">
    <source>
        <dbReference type="ARBA" id="ARBA00004123"/>
    </source>
</evidence>
<dbReference type="GO" id="GO:0008270">
    <property type="term" value="F:zinc ion binding"/>
    <property type="evidence" value="ECO:0007669"/>
    <property type="project" value="UniProtKB-KW"/>
</dbReference>
<dbReference type="InterPro" id="IPR036236">
    <property type="entry name" value="Znf_C2H2_sf"/>
</dbReference>
<dbReference type="OrthoDB" id="3214149at2759"/>
<sequence length="334" mass="38006">MPPAKRQKLGDTSDSLTPPKLHDDASISSDSSGDIPHSPSHQRGEEDEIHEQVTICRWAGCNAGNMLNMDNLVNHIHEDHVETKSKKYICEWNDCGRKSMPHASAYALKAHMRSHTKEKPFYCELPECDRSFTRSDALQKHYRTVHETEALRPSDPIPKSMQAANKLSRQKSNFNDPQPNLEGHPPDLVNDAHDLSESWSSSYPPELGFTPEEEARGPRNLYRLLRRQVYWAEAEADSLKRSCEVLEELRKKEWLDKEVLLDQTLKTDLDWQERRRIVLAQHSDLQLGGAKVIPEQNRSKIFPHDHSSPVPMASIKGQPDECEAATVLASIQKS</sequence>
<dbReference type="EMBL" id="UIGY01000102">
    <property type="protein sequence ID" value="SUZ10922.1"/>
    <property type="molecule type" value="Genomic_DNA"/>
</dbReference>
<dbReference type="Proteomes" id="UP000053110">
    <property type="component" value="Unassembled WGS sequence"/>
</dbReference>
<dbReference type="GO" id="GO:0005634">
    <property type="term" value="C:nucleus"/>
    <property type="evidence" value="ECO:0007669"/>
    <property type="project" value="UniProtKB-SubCell"/>
</dbReference>
<evidence type="ECO:0000256" key="8">
    <source>
        <dbReference type="SAM" id="MobiDB-lite"/>
    </source>
</evidence>
<dbReference type="FunFam" id="3.30.160.60:FF:000031">
    <property type="entry name" value="GLI family zinc finger 3"/>
    <property type="match status" value="1"/>
</dbReference>
<evidence type="ECO:0000259" key="9">
    <source>
        <dbReference type="PROSITE" id="PS50157"/>
    </source>
</evidence>
<reference evidence="12" key="1">
    <citation type="journal article" date="2013" name="Nat. Genet.">
        <title>The wheat powdery mildew genome shows the unique evolution of an obligate biotroph.</title>
        <authorList>
            <person name="Wicker T."/>
            <person name="Oberhaensli S."/>
            <person name="Parlange F."/>
            <person name="Buchmann J.P."/>
            <person name="Shatalina M."/>
            <person name="Roffler S."/>
            <person name="Ben-David R."/>
            <person name="Dolezel J."/>
            <person name="Simkova H."/>
            <person name="Schulze-Lefert P."/>
            <person name="Spanu P.D."/>
            <person name="Bruggmann R."/>
            <person name="Amselem J."/>
            <person name="Quesneville H."/>
            <person name="Ver Loren van Themaat E."/>
            <person name="Paape T."/>
            <person name="Shimizu K.K."/>
            <person name="Keller B."/>
        </authorList>
    </citation>
    <scope>NUCLEOTIDE SEQUENCE [LARGE SCALE GENOMIC DNA]</scope>
    <source>
        <strain evidence="12">96224</strain>
    </source>
</reference>
<keyword evidence="6" id="KW-0539">Nucleus</keyword>
<evidence type="ECO:0000313" key="10">
    <source>
        <dbReference type="EMBL" id="EPQ64244.1"/>
    </source>
</evidence>
<dbReference type="PANTHER" id="PTHR45718">
    <property type="entry name" value="TRANSCRIPTIONAL ACTIVATOR CUBITUS INTERRUPTUS"/>
    <property type="match status" value="1"/>
</dbReference>
<evidence type="ECO:0000256" key="7">
    <source>
        <dbReference type="PROSITE-ProRule" id="PRU00042"/>
    </source>
</evidence>
<proteinExistence type="predicted"/>
<feature type="region of interest" description="Disordered" evidence="8">
    <location>
        <begin position="165"/>
        <end position="188"/>
    </location>
</feature>
<dbReference type="Pfam" id="PF00096">
    <property type="entry name" value="zf-C2H2"/>
    <property type="match status" value="1"/>
</dbReference>
<dbReference type="AlphaFoldDB" id="A0A061HHP3"/>
<dbReference type="Gene3D" id="3.30.160.60">
    <property type="entry name" value="Classic Zinc Finger"/>
    <property type="match status" value="3"/>
</dbReference>
<dbReference type="FunFam" id="3.30.160.60:FF:000201">
    <property type="entry name" value="C2H2 finger domain protein (Gli3)"/>
    <property type="match status" value="1"/>
</dbReference>
<keyword evidence="4 7" id="KW-0863">Zinc-finger</keyword>
<feature type="compositionally biased region" description="Low complexity" evidence="8">
    <location>
        <begin position="26"/>
        <end position="41"/>
    </location>
</feature>
<dbReference type="InterPro" id="IPR013087">
    <property type="entry name" value="Znf_C2H2_type"/>
</dbReference>
<gene>
    <name evidence="10" type="ORF">BGT96224_A21076</name>
    <name evidence="11" type="ORF">BGT96224V2_LOCUS4100</name>
</gene>
<evidence type="ECO:0000256" key="5">
    <source>
        <dbReference type="ARBA" id="ARBA00022833"/>
    </source>
</evidence>
<feature type="non-terminal residue" evidence="11">
    <location>
        <position position="334"/>
    </location>
</feature>
<reference evidence="11" key="3">
    <citation type="submission" date="2018-07" db="EMBL/GenBank/DDBJ databases">
        <authorList>
            <person name="Quirk P.G."/>
            <person name="Krulwich T.A."/>
        </authorList>
    </citation>
    <scope>NUCLEOTIDE SEQUENCE</scope>
    <source>
        <strain evidence="11">96224</strain>
    </source>
</reference>